<dbReference type="EC" id="2.3.1.48" evidence="2"/>
<dbReference type="InterPro" id="IPR013178">
    <property type="entry name" value="Histone_AcTrfase_Rtt109/CBP"/>
</dbReference>
<keyword evidence="6 12" id="KW-0862">Zinc</keyword>
<dbReference type="PANTHER" id="PTHR13808">
    <property type="entry name" value="CBP/P300-RELATED"/>
    <property type="match status" value="1"/>
</dbReference>
<reference evidence="15 16" key="1">
    <citation type="journal article" date="2018" name="Sci. Rep.">
        <title>Comparative analysis of the Pocillopora damicornis genome highlights role of immune system in coral evolution.</title>
        <authorList>
            <person name="Cunning R."/>
            <person name="Bay R.A."/>
            <person name="Gillette P."/>
            <person name="Baker A.C."/>
            <person name="Traylor-Knowles N."/>
        </authorList>
    </citation>
    <scope>NUCLEOTIDE SEQUENCE [LARGE SCALE GENOMIC DNA]</scope>
    <source>
        <strain evidence="15">RSMAS</strain>
        <tissue evidence="15">Whole animal</tissue>
    </source>
</reference>
<dbReference type="OrthoDB" id="5989019at2759"/>
<evidence type="ECO:0000256" key="5">
    <source>
        <dbReference type="ARBA" id="ARBA00022771"/>
    </source>
</evidence>
<protein>
    <recommendedName>
        <fullName evidence="2">histone acetyltransferase</fullName>
        <ecNumber evidence="2">2.3.1.48</ecNumber>
    </recommendedName>
</protein>
<dbReference type="Pfam" id="PF02135">
    <property type="entry name" value="zf-TAZ"/>
    <property type="match status" value="1"/>
</dbReference>
<evidence type="ECO:0000256" key="10">
    <source>
        <dbReference type="ARBA" id="ARBA00023242"/>
    </source>
</evidence>
<evidence type="ECO:0000256" key="8">
    <source>
        <dbReference type="ARBA" id="ARBA00023015"/>
    </source>
</evidence>
<keyword evidence="4 12" id="KW-0479">Metal-binding</keyword>
<evidence type="ECO:0000256" key="1">
    <source>
        <dbReference type="ARBA" id="ARBA00004123"/>
    </source>
</evidence>
<feature type="region of interest" description="Disordered" evidence="13">
    <location>
        <begin position="120"/>
        <end position="160"/>
    </location>
</feature>
<dbReference type="GO" id="GO:0031490">
    <property type="term" value="F:chromatin DNA binding"/>
    <property type="evidence" value="ECO:0007669"/>
    <property type="project" value="TreeGrafter"/>
</dbReference>
<evidence type="ECO:0000313" key="16">
    <source>
        <dbReference type="Proteomes" id="UP000275408"/>
    </source>
</evidence>
<feature type="region of interest" description="Disordered" evidence="13">
    <location>
        <begin position="186"/>
        <end position="211"/>
    </location>
</feature>
<evidence type="ECO:0000256" key="4">
    <source>
        <dbReference type="ARBA" id="ARBA00022723"/>
    </source>
</evidence>
<gene>
    <name evidence="15" type="ORF">pdam_00020191</name>
</gene>
<accession>A0A3M6V670</accession>
<dbReference type="SUPFAM" id="SSF57933">
    <property type="entry name" value="TAZ domain"/>
    <property type="match status" value="1"/>
</dbReference>
<dbReference type="GO" id="GO:0004402">
    <property type="term" value="F:histone acetyltransferase activity"/>
    <property type="evidence" value="ECO:0007669"/>
    <property type="project" value="InterPro"/>
</dbReference>
<dbReference type="GO" id="GO:0005667">
    <property type="term" value="C:transcription regulator complex"/>
    <property type="evidence" value="ECO:0007669"/>
    <property type="project" value="TreeGrafter"/>
</dbReference>
<proteinExistence type="predicted"/>
<evidence type="ECO:0000256" key="9">
    <source>
        <dbReference type="ARBA" id="ARBA00023163"/>
    </source>
</evidence>
<evidence type="ECO:0000256" key="3">
    <source>
        <dbReference type="ARBA" id="ARBA00022679"/>
    </source>
</evidence>
<comment type="caution">
    <text evidence="15">The sequence shown here is derived from an EMBL/GenBank/DDBJ whole genome shotgun (WGS) entry which is preliminary data.</text>
</comment>
<dbReference type="PROSITE" id="PS50134">
    <property type="entry name" value="ZF_TAZ"/>
    <property type="match status" value="1"/>
</dbReference>
<comment type="catalytic activity">
    <reaction evidence="11">
        <text>L-lysyl-[protein] + acetyl-CoA = N(6)-acetyl-L-lysyl-[protein] + CoA + H(+)</text>
        <dbReference type="Rhea" id="RHEA:45948"/>
        <dbReference type="Rhea" id="RHEA-COMP:9752"/>
        <dbReference type="Rhea" id="RHEA-COMP:10731"/>
        <dbReference type="ChEBI" id="CHEBI:15378"/>
        <dbReference type="ChEBI" id="CHEBI:29969"/>
        <dbReference type="ChEBI" id="CHEBI:57287"/>
        <dbReference type="ChEBI" id="CHEBI:57288"/>
        <dbReference type="ChEBI" id="CHEBI:61930"/>
        <dbReference type="EC" id="2.3.1.48"/>
    </reaction>
</comment>
<dbReference type="GO" id="GO:0000123">
    <property type="term" value="C:histone acetyltransferase complex"/>
    <property type="evidence" value="ECO:0007669"/>
    <property type="project" value="TreeGrafter"/>
</dbReference>
<keyword evidence="16" id="KW-1185">Reference proteome</keyword>
<dbReference type="GO" id="GO:0045944">
    <property type="term" value="P:positive regulation of transcription by RNA polymerase II"/>
    <property type="evidence" value="ECO:0007669"/>
    <property type="project" value="TreeGrafter"/>
</dbReference>
<name>A0A3M6V670_POCDA</name>
<evidence type="ECO:0000256" key="6">
    <source>
        <dbReference type="ARBA" id="ARBA00022833"/>
    </source>
</evidence>
<dbReference type="AlphaFoldDB" id="A0A3M6V670"/>
<evidence type="ECO:0000313" key="15">
    <source>
        <dbReference type="EMBL" id="RMX61370.1"/>
    </source>
</evidence>
<evidence type="ECO:0000256" key="11">
    <source>
        <dbReference type="ARBA" id="ARBA00048017"/>
    </source>
</evidence>
<organism evidence="15 16">
    <name type="scientific">Pocillopora damicornis</name>
    <name type="common">Cauliflower coral</name>
    <name type="synonym">Millepora damicornis</name>
    <dbReference type="NCBI Taxonomy" id="46731"/>
    <lineage>
        <taxon>Eukaryota</taxon>
        <taxon>Metazoa</taxon>
        <taxon>Cnidaria</taxon>
        <taxon>Anthozoa</taxon>
        <taxon>Hexacorallia</taxon>
        <taxon>Scleractinia</taxon>
        <taxon>Astrocoeniina</taxon>
        <taxon>Pocilloporidae</taxon>
        <taxon>Pocillopora</taxon>
    </lineage>
</organism>
<dbReference type="GO" id="GO:0008270">
    <property type="term" value="F:zinc ion binding"/>
    <property type="evidence" value="ECO:0007669"/>
    <property type="project" value="UniProtKB-KW"/>
</dbReference>
<evidence type="ECO:0000256" key="13">
    <source>
        <dbReference type="SAM" id="MobiDB-lite"/>
    </source>
</evidence>
<dbReference type="GO" id="GO:0003713">
    <property type="term" value="F:transcription coactivator activity"/>
    <property type="evidence" value="ECO:0007669"/>
    <property type="project" value="TreeGrafter"/>
</dbReference>
<dbReference type="STRING" id="46731.A0A3M6V670"/>
<sequence length="387" mass="42531">MAGQETTNTKDAAAVQGRFKSSLELLEHTLNCWNPECPLPHCVNMKLTMKHTQGCKKTQCQVCQRMKNLAKKHAESCDDVYCCIPFCMEEKLKEFVASQMADSNTLDKSQHWKRRVVTDDERNDLVTPNSSPSKNVRKMSAPHHIDSCSSVNSSDLKGGKTAVNRTASANEFSSPLRLRTYTYPTDQQKRGHPLVSPTSSAPFVKSSRLEQSRNHLGANETVTLTTTRLDASTGPLSASEEGPITTKIQKTFTPLLAEKVDVQEYTGKQQQGMSSLLPDRSFQSCQATQAANAEIRGGTVQLNTYPFSTNVDVSNCSAPMTQSVGDNPYGAMRGNQGSNGNAVLKARLMDALNKLLGLGLQRLETKEELVICIKSLRKAVEEIKALE</sequence>
<dbReference type="Proteomes" id="UP000275408">
    <property type="component" value="Unassembled WGS sequence"/>
</dbReference>
<keyword evidence="9" id="KW-0804">Transcription</keyword>
<dbReference type="GO" id="GO:0005634">
    <property type="term" value="C:nucleus"/>
    <property type="evidence" value="ECO:0007669"/>
    <property type="project" value="UniProtKB-SubCell"/>
</dbReference>
<dbReference type="InterPro" id="IPR000197">
    <property type="entry name" value="Znf_TAZ"/>
</dbReference>
<keyword evidence="8" id="KW-0805">Transcription regulation</keyword>
<feature type="domain" description="TAZ-type" evidence="14">
    <location>
        <begin position="8"/>
        <end position="90"/>
    </location>
</feature>
<feature type="zinc finger region" description="TAZ-type" evidence="12">
    <location>
        <begin position="8"/>
        <end position="90"/>
    </location>
</feature>
<keyword evidence="10" id="KW-0539">Nucleus</keyword>
<evidence type="ECO:0000256" key="12">
    <source>
        <dbReference type="PROSITE-ProRule" id="PRU00203"/>
    </source>
</evidence>
<evidence type="ECO:0000256" key="2">
    <source>
        <dbReference type="ARBA" id="ARBA00013184"/>
    </source>
</evidence>
<dbReference type="InterPro" id="IPR035898">
    <property type="entry name" value="TAZ_dom_sf"/>
</dbReference>
<keyword evidence="7" id="KW-0156">Chromatin regulator</keyword>
<evidence type="ECO:0000256" key="7">
    <source>
        <dbReference type="ARBA" id="ARBA00022853"/>
    </source>
</evidence>
<dbReference type="EMBL" id="RCHS01000024">
    <property type="protein sequence ID" value="RMX61370.1"/>
    <property type="molecule type" value="Genomic_DNA"/>
</dbReference>
<keyword evidence="3" id="KW-0808">Transferase</keyword>
<evidence type="ECO:0000259" key="14">
    <source>
        <dbReference type="PROSITE" id="PS50134"/>
    </source>
</evidence>
<keyword evidence="5 12" id="KW-0863">Zinc-finger</keyword>
<dbReference type="Gene3D" id="1.20.1020.10">
    <property type="entry name" value="TAZ domain"/>
    <property type="match status" value="1"/>
</dbReference>
<dbReference type="SMART" id="SM00551">
    <property type="entry name" value="ZnF_TAZ"/>
    <property type="match status" value="1"/>
</dbReference>
<comment type="subcellular location">
    <subcellularLocation>
        <location evidence="1">Nucleus</location>
    </subcellularLocation>
</comment>
<dbReference type="PANTHER" id="PTHR13808:SF1">
    <property type="entry name" value="HISTONE ACETYLTRANSFERASE"/>
    <property type="match status" value="1"/>
</dbReference>